<feature type="region of interest" description="Disordered" evidence="1">
    <location>
        <begin position="1"/>
        <end position="90"/>
    </location>
</feature>
<organism>
    <name type="scientific">Branchiostoma floridae</name>
    <name type="common">Florida lancelet</name>
    <name type="synonym">Amphioxus</name>
    <dbReference type="NCBI Taxonomy" id="7739"/>
    <lineage>
        <taxon>Eukaryota</taxon>
        <taxon>Metazoa</taxon>
        <taxon>Chordata</taxon>
        <taxon>Cephalochordata</taxon>
        <taxon>Leptocardii</taxon>
        <taxon>Amphioxiformes</taxon>
        <taxon>Branchiostomatidae</taxon>
        <taxon>Branchiostoma</taxon>
    </lineage>
</organism>
<dbReference type="AlphaFoldDB" id="C3ZAX8"/>
<proteinExistence type="predicted"/>
<accession>C3ZAX8</accession>
<feature type="compositionally biased region" description="Polar residues" evidence="1">
    <location>
        <begin position="42"/>
        <end position="60"/>
    </location>
</feature>
<gene>
    <name evidence="2" type="ORF">BRAFLDRAFT_68557</name>
</gene>
<sequence>MPRAMSELDTTNPTCDLTPCRGVGVEGMNKRAPPRLPPDITAQEQQPVSLSEAPSPSSPFRATRKGQLMKTVQPGQAPASAAGRAHEDAKDESGLYMSVGLFESGYRTRERQCESQQRTSFIAPAQKTCREKATSLPGQGHENAGGRLATTRCGAAAQARDGSSYSPGYCIRDTRYHASDTQTRGLKPRTKKQDGYSHSIAVTEITICIHPLPGNSTNASIQCGGPLQI</sequence>
<reference evidence="2" key="1">
    <citation type="journal article" date="2008" name="Nature">
        <title>The amphioxus genome and the evolution of the chordate karyotype.</title>
        <authorList>
            <consortium name="US DOE Joint Genome Institute (JGI-PGF)"/>
            <person name="Putnam N.H."/>
            <person name="Butts T."/>
            <person name="Ferrier D.E.K."/>
            <person name="Furlong R.F."/>
            <person name="Hellsten U."/>
            <person name="Kawashima T."/>
            <person name="Robinson-Rechavi M."/>
            <person name="Shoguchi E."/>
            <person name="Terry A."/>
            <person name="Yu J.-K."/>
            <person name="Benito-Gutierrez E.L."/>
            <person name="Dubchak I."/>
            <person name="Garcia-Fernandez J."/>
            <person name="Gibson-Brown J.J."/>
            <person name="Grigoriev I.V."/>
            <person name="Horton A.C."/>
            <person name="de Jong P.J."/>
            <person name="Jurka J."/>
            <person name="Kapitonov V.V."/>
            <person name="Kohara Y."/>
            <person name="Kuroki Y."/>
            <person name="Lindquist E."/>
            <person name="Lucas S."/>
            <person name="Osoegawa K."/>
            <person name="Pennacchio L.A."/>
            <person name="Salamov A.A."/>
            <person name="Satou Y."/>
            <person name="Sauka-Spengler T."/>
            <person name="Schmutz J."/>
            <person name="Shin-I T."/>
            <person name="Toyoda A."/>
            <person name="Bronner-Fraser M."/>
            <person name="Fujiyama A."/>
            <person name="Holland L.Z."/>
            <person name="Holland P.W.H."/>
            <person name="Satoh N."/>
            <person name="Rokhsar D.S."/>
        </authorList>
    </citation>
    <scope>NUCLEOTIDE SEQUENCE [LARGE SCALE GENOMIC DNA]</scope>
    <source>
        <strain evidence="2">S238N-H82</strain>
        <tissue evidence="2">Testes</tissue>
    </source>
</reference>
<dbReference type="InParanoid" id="C3ZAX8"/>
<evidence type="ECO:0000256" key="1">
    <source>
        <dbReference type="SAM" id="MobiDB-lite"/>
    </source>
</evidence>
<name>C3ZAX8_BRAFL</name>
<dbReference type="EMBL" id="GG666603">
    <property type="protein sequence ID" value="EEN50015.1"/>
    <property type="molecule type" value="Genomic_DNA"/>
</dbReference>
<protein>
    <submittedName>
        <fullName evidence="2">Uncharacterized protein</fullName>
    </submittedName>
</protein>
<evidence type="ECO:0000313" key="2">
    <source>
        <dbReference type="EMBL" id="EEN50015.1"/>
    </source>
</evidence>